<dbReference type="InterPro" id="IPR036774">
    <property type="entry name" value="ERV/ALR_sulphydryl_oxid_sf"/>
</dbReference>
<dbReference type="InterPro" id="IPR039798">
    <property type="entry name" value="Sulfhydryl_oxidase"/>
</dbReference>
<reference evidence="15" key="1">
    <citation type="submission" date="2025-08" db="UniProtKB">
        <authorList>
            <consortium name="RefSeq"/>
        </authorList>
    </citation>
    <scope>IDENTIFICATION</scope>
    <source>
        <tissue evidence="15">Whole Larva</tissue>
    </source>
</reference>
<dbReference type="CDD" id="cd02992">
    <property type="entry name" value="PDI_a_QSOX"/>
    <property type="match status" value="1"/>
</dbReference>
<dbReference type="PROSITE" id="PS51324">
    <property type="entry name" value="ERV_ALR"/>
    <property type="match status" value="1"/>
</dbReference>
<dbReference type="InterPro" id="IPR040986">
    <property type="entry name" value="QSOX_FAD-bd_dom"/>
</dbReference>
<keyword evidence="8" id="KW-0325">Glycoprotein</keyword>
<keyword evidence="3 10" id="KW-0285">Flavoprotein</keyword>
<evidence type="ECO:0000259" key="13">
    <source>
        <dbReference type="PROSITE" id="PS51352"/>
    </source>
</evidence>
<name>A0ABM1MFT2_NICVS</name>
<evidence type="ECO:0000256" key="1">
    <source>
        <dbReference type="ARBA" id="ARBA00001974"/>
    </source>
</evidence>
<feature type="signal peptide" evidence="11">
    <location>
        <begin position="1"/>
        <end position="21"/>
    </location>
</feature>
<dbReference type="InterPro" id="IPR013766">
    <property type="entry name" value="Thioredoxin_domain"/>
</dbReference>
<keyword evidence="6 10" id="KW-0560">Oxidoreductase</keyword>
<gene>
    <name evidence="15" type="primary">LOC108560414</name>
</gene>
<dbReference type="Gene3D" id="1.20.120.1960">
    <property type="entry name" value="QSOX sulfhydryl oxidase domain"/>
    <property type="match status" value="1"/>
</dbReference>
<dbReference type="SUPFAM" id="SSF69000">
    <property type="entry name" value="FAD-dependent thiol oxidase"/>
    <property type="match status" value="1"/>
</dbReference>
<dbReference type="Pfam" id="PF04777">
    <property type="entry name" value="Evr1_Alr"/>
    <property type="match status" value="1"/>
</dbReference>
<dbReference type="InterPro" id="IPR041269">
    <property type="entry name" value="QSOX_Trx1"/>
</dbReference>
<keyword evidence="4 11" id="KW-0732">Signal</keyword>
<dbReference type="Pfam" id="PF00085">
    <property type="entry name" value="Thioredoxin"/>
    <property type="match status" value="1"/>
</dbReference>
<protein>
    <recommendedName>
        <fullName evidence="10">Sulfhydryl oxidase</fullName>
        <ecNumber evidence="10">1.8.3.2</ecNumber>
    </recommendedName>
</protein>
<evidence type="ECO:0000256" key="6">
    <source>
        <dbReference type="ARBA" id="ARBA00023002"/>
    </source>
</evidence>
<evidence type="ECO:0000313" key="15">
    <source>
        <dbReference type="RefSeq" id="XP_017773432.1"/>
    </source>
</evidence>
<accession>A0ABM1MFT2</accession>
<comment type="similarity">
    <text evidence="2 10">Belongs to the quiescin-sulfhydryl oxidase (QSOX) family.</text>
</comment>
<comment type="cofactor">
    <cofactor evidence="1 10">
        <name>FAD</name>
        <dbReference type="ChEBI" id="CHEBI:57692"/>
    </cofactor>
</comment>
<evidence type="ECO:0000256" key="9">
    <source>
        <dbReference type="ARBA" id="ARBA00048864"/>
    </source>
</evidence>
<comment type="catalytic activity">
    <reaction evidence="9 10">
        <text>2 R'C(R)SH + O2 = R'C(R)S-S(R)CR' + H2O2</text>
        <dbReference type="Rhea" id="RHEA:17357"/>
        <dbReference type="ChEBI" id="CHEBI:15379"/>
        <dbReference type="ChEBI" id="CHEBI:16240"/>
        <dbReference type="ChEBI" id="CHEBI:16520"/>
        <dbReference type="ChEBI" id="CHEBI:17412"/>
        <dbReference type="EC" id="1.8.3.2"/>
    </reaction>
</comment>
<evidence type="ECO:0000256" key="5">
    <source>
        <dbReference type="ARBA" id="ARBA00022827"/>
    </source>
</evidence>
<evidence type="ECO:0000256" key="4">
    <source>
        <dbReference type="ARBA" id="ARBA00022729"/>
    </source>
</evidence>
<dbReference type="Pfam" id="PF18371">
    <property type="entry name" value="FAD_SOX"/>
    <property type="match status" value="1"/>
</dbReference>
<dbReference type="EC" id="1.8.3.2" evidence="10"/>
<evidence type="ECO:0000256" key="8">
    <source>
        <dbReference type="ARBA" id="ARBA00023180"/>
    </source>
</evidence>
<keyword evidence="14" id="KW-1185">Reference proteome</keyword>
<evidence type="ECO:0000256" key="10">
    <source>
        <dbReference type="RuleBase" id="RU371123"/>
    </source>
</evidence>
<dbReference type="PANTHER" id="PTHR22897:SF8">
    <property type="entry name" value="SULFHYDRYL OXIDASE"/>
    <property type="match status" value="1"/>
</dbReference>
<evidence type="ECO:0000256" key="3">
    <source>
        <dbReference type="ARBA" id="ARBA00022630"/>
    </source>
</evidence>
<dbReference type="Proteomes" id="UP000695000">
    <property type="component" value="Unplaced"/>
</dbReference>
<feature type="domain" description="ERV/ALR sulfhydryl oxidase" evidence="12">
    <location>
        <begin position="424"/>
        <end position="524"/>
    </location>
</feature>
<evidence type="ECO:0000256" key="7">
    <source>
        <dbReference type="ARBA" id="ARBA00023157"/>
    </source>
</evidence>
<comment type="function">
    <text evidence="10">Catalyzes the oxidation of sulfhydryl groups in peptide and protein thiols to disulfides with the reduction of oxygen to hydrogen peroxide.</text>
</comment>
<dbReference type="SUPFAM" id="SSF52833">
    <property type="entry name" value="Thioredoxin-like"/>
    <property type="match status" value="1"/>
</dbReference>
<evidence type="ECO:0000259" key="12">
    <source>
        <dbReference type="PROSITE" id="PS51324"/>
    </source>
</evidence>
<feature type="chain" id="PRO_5046922328" description="Sulfhydryl oxidase" evidence="11">
    <location>
        <begin position="22"/>
        <end position="590"/>
    </location>
</feature>
<evidence type="ECO:0000256" key="11">
    <source>
        <dbReference type="SAM" id="SignalP"/>
    </source>
</evidence>
<dbReference type="RefSeq" id="XP_017773432.1">
    <property type="nucleotide sequence ID" value="XM_017917943.1"/>
</dbReference>
<dbReference type="Pfam" id="PF18108">
    <property type="entry name" value="QSOX_Trx1"/>
    <property type="match status" value="1"/>
</dbReference>
<dbReference type="PROSITE" id="PS51352">
    <property type="entry name" value="THIOREDOXIN_2"/>
    <property type="match status" value="1"/>
</dbReference>
<dbReference type="PANTHER" id="PTHR22897">
    <property type="entry name" value="QUIESCIN Q6-RELATED SULFHYDRYL OXIDASE"/>
    <property type="match status" value="1"/>
</dbReference>
<dbReference type="GeneID" id="108560414"/>
<dbReference type="Gene3D" id="1.20.120.310">
    <property type="entry name" value="ERV/ALR sulfhydryl oxidase domain"/>
    <property type="match status" value="1"/>
</dbReference>
<dbReference type="Gene3D" id="3.40.30.10">
    <property type="entry name" value="Glutaredoxin"/>
    <property type="match status" value="2"/>
</dbReference>
<dbReference type="InterPro" id="IPR017905">
    <property type="entry name" value="ERV/ALR_sulphydryl_oxidase"/>
</dbReference>
<feature type="domain" description="Thioredoxin" evidence="13">
    <location>
        <begin position="30"/>
        <end position="163"/>
    </location>
</feature>
<evidence type="ECO:0000256" key="2">
    <source>
        <dbReference type="ARBA" id="ARBA00006041"/>
    </source>
</evidence>
<dbReference type="InterPro" id="IPR042568">
    <property type="entry name" value="QSOX_FAD-bd_sf"/>
</dbReference>
<keyword evidence="7" id="KW-1015">Disulfide bond</keyword>
<evidence type="ECO:0000313" key="14">
    <source>
        <dbReference type="Proteomes" id="UP000695000"/>
    </source>
</evidence>
<sequence>MNRKVFACFLIVAIYIELSDNASLSIYEQKKYKSLIEGQGLYSADDDVEILTNNNFKKIIYGQKNAWIVEFYNSWCGFCQRFAPSWKSLAKDIKDWKNIIKVGAIDCSDDDNSALCRNFEIMAYPTLKYFHENYIEDSKHLGADVTKGTDMGEHKNYLIKHMILEQENKRGLDFPTLLPYKHSNILHLFDSNVNAKYVFLVIDKPESMLGPQLSLDFNAYKEICVRYATTENEALTKKFKIQSYPFMTVLTDSNTSHDFNGQLKSREDFRTAIIEYVNPSLVIKKNDDSGLFTGKWVNAEVPDIGSLIEAISKKQLRDKVKKMGNVVFQADLESALRYSLKHEIGTTKDIFGEKLDALKAYFSVLIKYFPFGIQGKAFLEELLDLLKDKVSLDGATIVEVVNKYDTEAANVFSSKHQWIACDGSTSEKRGYPCGLWMLFHFLTVEASEKTNMPKEVLHAMKGYIKNYFGCADCSRHFQEMAVSRDLEGVTSANSAILWLWMAHNTVNKRLSGDVSEDPEFPKVQFPSATNCPKCRLGTNWDYNEVLKYLKIMYNSLNIRYIGADSRVMHPGVIQKNMTTSVLQQMDASYF</sequence>
<proteinExistence type="inferred from homology"/>
<dbReference type="InterPro" id="IPR036249">
    <property type="entry name" value="Thioredoxin-like_sf"/>
</dbReference>
<organism evidence="14 15">
    <name type="scientific">Nicrophorus vespilloides</name>
    <name type="common">Boreal carrion beetle</name>
    <dbReference type="NCBI Taxonomy" id="110193"/>
    <lineage>
        <taxon>Eukaryota</taxon>
        <taxon>Metazoa</taxon>
        <taxon>Ecdysozoa</taxon>
        <taxon>Arthropoda</taxon>
        <taxon>Hexapoda</taxon>
        <taxon>Insecta</taxon>
        <taxon>Pterygota</taxon>
        <taxon>Neoptera</taxon>
        <taxon>Endopterygota</taxon>
        <taxon>Coleoptera</taxon>
        <taxon>Polyphaga</taxon>
        <taxon>Staphyliniformia</taxon>
        <taxon>Silphidae</taxon>
        <taxon>Nicrophorinae</taxon>
        <taxon>Nicrophorus</taxon>
    </lineage>
</organism>
<keyword evidence="5 10" id="KW-0274">FAD</keyword>